<evidence type="ECO:0000313" key="9">
    <source>
        <dbReference type="Proteomes" id="UP000799118"/>
    </source>
</evidence>
<dbReference type="PANTHER" id="PTHR47338">
    <property type="entry name" value="ZN(II)2CYS6 TRANSCRIPTION FACTOR (EUROFUNG)-RELATED"/>
    <property type="match status" value="1"/>
</dbReference>
<organism evidence="8 9">
    <name type="scientific">Gymnopus androsaceus JB14</name>
    <dbReference type="NCBI Taxonomy" id="1447944"/>
    <lineage>
        <taxon>Eukaryota</taxon>
        <taxon>Fungi</taxon>
        <taxon>Dikarya</taxon>
        <taxon>Basidiomycota</taxon>
        <taxon>Agaricomycotina</taxon>
        <taxon>Agaricomycetes</taxon>
        <taxon>Agaricomycetidae</taxon>
        <taxon>Agaricales</taxon>
        <taxon>Marasmiineae</taxon>
        <taxon>Omphalotaceae</taxon>
        <taxon>Gymnopus</taxon>
    </lineage>
</organism>
<dbReference type="InterPro" id="IPR001138">
    <property type="entry name" value="Zn2Cys6_DnaBD"/>
</dbReference>
<dbReference type="SUPFAM" id="SSF57701">
    <property type="entry name" value="Zn2/Cys6 DNA-binding domain"/>
    <property type="match status" value="1"/>
</dbReference>
<keyword evidence="9" id="KW-1185">Reference proteome</keyword>
<dbReference type="SMART" id="SM00066">
    <property type="entry name" value="GAL4"/>
    <property type="match status" value="1"/>
</dbReference>
<dbReference type="GO" id="GO:0008270">
    <property type="term" value="F:zinc ion binding"/>
    <property type="evidence" value="ECO:0007669"/>
    <property type="project" value="InterPro"/>
</dbReference>
<dbReference type="Pfam" id="PF00172">
    <property type="entry name" value="Zn_clus"/>
    <property type="match status" value="1"/>
</dbReference>
<dbReference type="PROSITE" id="PS00463">
    <property type="entry name" value="ZN2_CY6_FUNGAL_1"/>
    <property type="match status" value="1"/>
</dbReference>
<dbReference type="Pfam" id="PF04082">
    <property type="entry name" value="Fungal_trans"/>
    <property type="match status" value="1"/>
</dbReference>
<evidence type="ECO:0000256" key="2">
    <source>
        <dbReference type="ARBA" id="ARBA00022723"/>
    </source>
</evidence>
<evidence type="ECO:0000313" key="8">
    <source>
        <dbReference type="EMBL" id="KAE9399609.1"/>
    </source>
</evidence>
<evidence type="ECO:0000256" key="5">
    <source>
        <dbReference type="ARBA" id="ARBA00023242"/>
    </source>
</evidence>
<keyword evidence="4" id="KW-0804">Transcription</keyword>
<keyword evidence="3" id="KW-0805">Transcription regulation</keyword>
<dbReference type="PROSITE" id="PS50048">
    <property type="entry name" value="ZN2_CY6_FUNGAL_2"/>
    <property type="match status" value="1"/>
</dbReference>
<dbReference type="GO" id="GO:0005634">
    <property type="term" value="C:nucleus"/>
    <property type="evidence" value="ECO:0007669"/>
    <property type="project" value="UniProtKB-SubCell"/>
</dbReference>
<keyword evidence="5" id="KW-0539">Nucleus</keyword>
<dbReference type="InterPro" id="IPR036864">
    <property type="entry name" value="Zn2-C6_fun-type_DNA-bd_sf"/>
</dbReference>
<evidence type="ECO:0000256" key="3">
    <source>
        <dbReference type="ARBA" id="ARBA00023015"/>
    </source>
</evidence>
<evidence type="ECO:0000259" key="7">
    <source>
        <dbReference type="PROSITE" id="PS50048"/>
    </source>
</evidence>
<dbReference type="Proteomes" id="UP000799118">
    <property type="component" value="Unassembled WGS sequence"/>
</dbReference>
<dbReference type="GO" id="GO:0000981">
    <property type="term" value="F:DNA-binding transcription factor activity, RNA polymerase II-specific"/>
    <property type="evidence" value="ECO:0007669"/>
    <property type="project" value="InterPro"/>
</dbReference>
<dbReference type="OrthoDB" id="2309723at2759"/>
<evidence type="ECO:0000256" key="6">
    <source>
        <dbReference type="SAM" id="MobiDB-lite"/>
    </source>
</evidence>
<sequence>MPSGSSPTPKKFVFKEPSKQLRRGKACLNCRFHKIKCNGVRPICGSCTRRDEECEYTGEPSRMKELEQRVTRLKARVRELESPERTGSAVDSYFTTDAEGLFSVPGPPTRSNSDHSSTSRSTSYDPLLGFPEPSISIITMLLNNFLPSAAQFGFFLHIERFKSAALLKAPFGDTSRPSAALLNTIYLWGAHLSPVDALRSNESVFLNRALQQVSVEIPSAIHSTAQIMHTIQAEVLLSTYFFRKNQLLEAEFHLNGAVSLSQSAGLHHIRSDRVFSSPVVSVLMETEIYLPPPQDVIEEGERINGFWAVFCLHRLLSITLGNSSNCFARLDNPCVEVDTPWPCEYEFGLYDDGMFGHSTIDQFIRDLGSHAQTEPAFDLSSYAKAVVLLYFVTGMTDKFKRGLDSDAYTTFQNDCVWFEGLITRFHASLAPSDGSLVKSSFLPSSPGHSFVHPSSSNPVLTHLLVSCAYMQVQKILASCGVADALQRCISTARCIIDTLSGMNQLGSPHLHPISGTLCAMACSVFGDELAGMEVLGDWDLNDLG</sequence>
<feature type="domain" description="Zn(2)-C6 fungal-type" evidence="7">
    <location>
        <begin position="26"/>
        <end position="56"/>
    </location>
</feature>
<dbReference type="GO" id="GO:0003677">
    <property type="term" value="F:DNA binding"/>
    <property type="evidence" value="ECO:0007669"/>
    <property type="project" value="InterPro"/>
</dbReference>
<gene>
    <name evidence="8" type="ORF">BT96DRAFT_858116</name>
</gene>
<dbReference type="PANTHER" id="PTHR47338:SF29">
    <property type="entry name" value="ZN(2)-C6 FUNGAL-TYPE DOMAIN-CONTAINING PROTEIN"/>
    <property type="match status" value="1"/>
</dbReference>
<evidence type="ECO:0000256" key="1">
    <source>
        <dbReference type="ARBA" id="ARBA00004123"/>
    </source>
</evidence>
<protein>
    <recommendedName>
        <fullName evidence="7">Zn(2)-C6 fungal-type domain-containing protein</fullName>
    </recommendedName>
</protein>
<name>A0A6A4HMC5_9AGAR</name>
<evidence type="ECO:0000256" key="4">
    <source>
        <dbReference type="ARBA" id="ARBA00023163"/>
    </source>
</evidence>
<feature type="region of interest" description="Disordered" evidence="6">
    <location>
        <begin position="101"/>
        <end position="124"/>
    </location>
</feature>
<dbReference type="InterPro" id="IPR007219">
    <property type="entry name" value="XnlR_reg_dom"/>
</dbReference>
<dbReference type="GO" id="GO:0006351">
    <property type="term" value="P:DNA-templated transcription"/>
    <property type="evidence" value="ECO:0007669"/>
    <property type="project" value="InterPro"/>
</dbReference>
<dbReference type="CDD" id="cd12148">
    <property type="entry name" value="fungal_TF_MHR"/>
    <property type="match status" value="1"/>
</dbReference>
<dbReference type="EMBL" id="ML769467">
    <property type="protein sequence ID" value="KAE9399609.1"/>
    <property type="molecule type" value="Genomic_DNA"/>
</dbReference>
<comment type="subcellular location">
    <subcellularLocation>
        <location evidence="1">Nucleus</location>
    </subcellularLocation>
</comment>
<accession>A0A6A4HMC5</accession>
<feature type="non-terminal residue" evidence="8">
    <location>
        <position position="544"/>
    </location>
</feature>
<feature type="compositionally biased region" description="Low complexity" evidence="6">
    <location>
        <begin position="109"/>
        <end position="123"/>
    </location>
</feature>
<dbReference type="CDD" id="cd00067">
    <property type="entry name" value="GAL4"/>
    <property type="match status" value="1"/>
</dbReference>
<dbReference type="InterPro" id="IPR050815">
    <property type="entry name" value="TF_fung"/>
</dbReference>
<reference evidence="8" key="1">
    <citation type="journal article" date="2019" name="Environ. Microbiol.">
        <title>Fungal ecological strategies reflected in gene transcription - a case study of two litter decomposers.</title>
        <authorList>
            <person name="Barbi F."/>
            <person name="Kohler A."/>
            <person name="Barry K."/>
            <person name="Baskaran P."/>
            <person name="Daum C."/>
            <person name="Fauchery L."/>
            <person name="Ihrmark K."/>
            <person name="Kuo A."/>
            <person name="LaButti K."/>
            <person name="Lipzen A."/>
            <person name="Morin E."/>
            <person name="Grigoriev I.V."/>
            <person name="Henrissat B."/>
            <person name="Lindahl B."/>
            <person name="Martin F."/>
        </authorList>
    </citation>
    <scope>NUCLEOTIDE SEQUENCE</scope>
    <source>
        <strain evidence="8">JB14</strain>
    </source>
</reference>
<dbReference type="AlphaFoldDB" id="A0A6A4HMC5"/>
<proteinExistence type="predicted"/>
<keyword evidence="2" id="KW-0479">Metal-binding</keyword>
<dbReference type="Gene3D" id="4.10.240.10">
    <property type="entry name" value="Zn(2)-C6 fungal-type DNA-binding domain"/>
    <property type="match status" value="1"/>
</dbReference>